<dbReference type="Pfam" id="PF00395">
    <property type="entry name" value="SLH"/>
    <property type="match status" value="2"/>
</dbReference>
<dbReference type="Pfam" id="PF01391">
    <property type="entry name" value="Collagen"/>
    <property type="match status" value="2"/>
</dbReference>
<evidence type="ECO:0000313" key="4">
    <source>
        <dbReference type="Proteomes" id="UP000307943"/>
    </source>
</evidence>
<feature type="non-terminal residue" evidence="3">
    <location>
        <position position="563"/>
    </location>
</feature>
<evidence type="ECO:0000259" key="2">
    <source>
        <dbReference type="PROSITE" id="PS51272"/>
    </source>
</evidence>
<evidence type="ECO:0000256" key="1">
    <source>
        <dbReference type="SAM" id="MobiDB-lite"/>
    </source>
</evidence>
<dbReference type="PANTHER" id="PTHR24023">
    <property type="entry name" value="COLLAGEN ALPHA"/>
    <property type="match status" value="1"/>
</dbReference>
<dbReference type="GO" id="GO:0030198">
    <property type="term" value="P:extracellular matrix organization"/>
    <property type="evidence" value="ECO:0007669"/>
    <property type="project" value="TreeGrafter"/>
</dbReference>
<dbReference type="AlphaFoldDB" id="A0A5C4TD86"/>
<feature type="compositionally biased region" description="Low complexity" evidence="1">
    <location>
        <begin position="436"/>
        <end position="470"/>
    </location>
</feature>
<sequence length="563" mass="55624">MTAWVNTIWYARISRRQGTVRRRTTSGYRHSCGNRIHSFHSLEVRTMKDAKKKKELKQTLYKSSVAFMLASQLTAIFPSIGSLNGGVAYAASFSDVDASSWAYKYIAKLSALGAVEGDSNGNFNPNSPVNYQEAVVMALRFIGVEEANPMLSNSPLKADLWAEKWVQLALEKGLLVASEETSSANGEWGTQQASREWVTKLVVRAMGKYAEATALSNVQAPFNDASSISPWAVGYINAASQLKVISGYPDNTFKPTQQITRAEFAAVLNNAELYANSHTNRITRGNVVELTGSSLVLLNSAGTRLSFQISPDAVIFGQNGAGSSIKAGTAVTVVHSGNTAFFVEAAAEAVAPLDIESLKGATGATGPAGETGPAGATGSAGATGPAGATGNSGSRGDTGDTGPQGIQGPVGPQGEVGPQGIAGVTGATGPQGDIGPTGPQGAAGPQGITGTTGATGATGATGETGPTGAQGIQGLIGPEGAIGVTGATGATGADGAAGVAGVTGPTGAAGVAGVTGPTGATGAAGVAGVTGPTGATGAAGTAGVTGPTGPTGAAGTAGVTGPT</sequence>
<organism evidence="3 4">
    <name type="scientific">Paenibacillus hemerocallicola</name>
    <dbReference type="NCBI Taxonomy" id="1172614"/>
    <lineage>
        <taxon>Bacteria</taxon>
        <taxon>Bacillati</taxon>
        <taxon>Bacillota</taxon>
        <taxon>Bacilli</taxon>
        <taxon>Bacillales</taxon>
        <taxon>Paenibacillaceae</taxon>
        <taxon>Paenibacillus</taxon>
    </lineage>
</organism>
<protein>
    <recommendedName>
        <fullName evidence="2">SLH domain-containing protein</fullName>
    </recommendedName>
</protein>
<feature type="region of interest" description="Disordered" evidence="1">
    <location>
        <begin position="362"/>
        <end position="474"/>
    </location>
</feature>
<dbReference type="GO" id="GO:0030020">
    <property type="term" value="F:extracellular matrix structural constituent conferring tensile strength"/>
    <property type="evidence" value="ECO:0007669"/>
    <property type="project" value="TreeGrafter"/>
</dbReference>
<dbReference type="PROSITE" id="PS51272">
    <property type="entry name" value="SLH"/>
    <property type="match status" value="2"/>
</dbReference>
<evidence type="ECO:0000313" key="3">
    <source>
        <dbReference type="EMBL" id="TNJ66449.1"/>
    </source>
</evidence>
<accession>A0A5C4TD86</accession>
<feature type="compositionally biased region" description="Low complexity" evidence="1">
    <location>
        <begin position="362"/>
        <end position="394"/>
    </location>
</feature>
<dbReference type="EMBL" id="VDCQ01000010">
    <property type="protein sequence ID" value="TNJ66449.1"/>
    <property type="molecule type" value="Genomic_DNA"/>
</dbReference>
<gene>
    <name evidence="3" type="ORF">FE784_09250</name>
</gene>
<comment type="caution">
    <text evidence="3">The sequence shown here is derived from an EMBL/GenBank/DDBJ whole genome shotgun (WGS) entry which is preliminary data.</text>
</comment>
<dbReference type="InterPro" id="IPR050149">
    <property type="entry name" value="Collagen_superfamily"/>
</dbReference>
<dbReference type="InterPro" id="IPR001119">
    <property type="entry name" value="SLH_dom"/>
</dbReference>
<dbReference type="GO" id="GO:0031012">
    <property type="term" value="C:extracellular matrix"/>
    <property type="evidence" value="ECO:0007669"/>
    <property type="project" value="TreeGrafter"/>
</dbReference>
<keyword evidence="4" id="KW-1185">Reference proteome</keyword>
<feature type="domain" description="SLH" evidence="2">
    <location>
        <begin position="219"/>
        <end position="282"/>
    </location>
</feature>
<feature type="region of interest" description="Disordered" evidence="1">
    <location>
        <begin position="536"/>
        <end position="563"/>
    </location>
</feature>
<dbReference type="GO" id="GO:0005615">
    <property type="term" value="C:extracellular space"/>
    <property type="evidence" value="ECO:0007669"/>
    <property type="project" value="TreeGrafter"/>
</dbReference>
<reference evidence="3 4" key="1">
    <citation type="submission" date="2019-05" db="EMBL/GenBank/DDBJ databases">
        <title>We sequenced the genome of Paenibacillus hemerocallicola KCTC 33185 for further insight into its adaptation and study the phylogeny of Paenibacillus.</title>
        <authorList>
            <person name="Narsing Rao M.P."/>
        </authorList>
    </citation>
    <scope>NUCLEOTIDE SEQUENCE [LARGE SCALE GENOMIC DNA]</scope>
    <source>
        <strain evidence="3 4">KCTC 33185</strain>
    </source>
</reference>
<feature type="compositionally biased region" description="Low complexity" evidence="1">
    <location>
        <begin position="403"/>
        <end position="421"/>
    </location>
</feature>
<dbReference type="PANTHER" id="PTHR24023:SF1095">
    <property type="entry name" value="EGF-LIKE DOMAIN-CONTAINING PROTEIN"/>
    <property type="match status" value="1"/>
</dbReference>
<proteinExistence type="predicted"/>
<dbReference type="Proteomes" id="UP000307943">
    <property type="component" value="Unassembled WGS sequence"/>
</dbReference>
<name>A0A5C4TD86_9BACL</name>
<dbReference type="InterPro" id="IPR008160">
    <property type="entry name" value="Collagen"/>
</dbReference>
<feature type="domain" description="SLH" evidence="2">
    <location>
        <begin position="89"/>
        <end position="152"/>
    </location>
</feature>